<dbReference type="NCBIfam" id="NF001268">
    <property type="entry name" value="PRK00228.1-4"/>
    <property type="match status" value="1"/>
</dbReference>
<dbReference type="PANTHER" id="PTHR30327">
    <property type="entry name" value="UNCHARACTERIZED PROTEIN YQGE"/>
    <property type="match status" value="1"/>
</dbReference>
<evidence type="ECO:0000313" key="3">
    <source>
        <dbReference type="EMBL" id="MBB4266209.1"/>
    </source>
</evidence>
<evidence type="ECO:0000256" key="2">
    <source>
        <dbReference type="HAMAP-Rule" id="MF_00758"/>
    </source>
</evidence>
<organism evidence="3 4">
    <name type="scientific">Roseospira visakhapatnamensis</name>
    <dbReference type="NCBI Taxonomy" id="390880"/>
    <lineage>
        <taxon>Bacteria</taxon>
        <taxon>Pseudomonadati</taxon>
        <taxon>Pseudomonadota</taxon>
        <taxon>Alphaproteobacteria</taxon>
        <taxon>Rhodospirillales</taxon>
        <taxon>Rhodospirillaceae</taxon>
        <taxon>Roseospira</taxon>
    </lineage>
</organism>
<dbReference type="InterPro" id="IPR003774">
    <property type="entry name" value="AlgH-like"/>
</dbReference>
<dbReference type="RefSeq" id="WP_184044333.1">
    <property type="nucleotide sequence ID" value="NZ_JACIGK010000011.1"/>
</dbReference>
<dbReference type="Proteomes" id="UP000554286">
    <property type="component" value="Unassembled WGS sequence"/>
</dbReference>
<gene>
    <name evidence="3" type="ORF">GGD89_001838</name>
</gene>
<accession>A0A7W6W9R9</accession>
<protein>
    <recommendedName>
        <fullName evidence="2">UPF0301 protein GGD89_001838</fullName>
    </recommendedName>
</protein>
<dbReference type="AlphaFoldDB" id="A0A7W6W9R9"/>
<keyword evidence="4" id="KW-1185">Reference proteome</keyword>
<dbReference type="PANTHER" id="PTHR30327:SF1">
    <property type="entry name" value="UPF0301 PROTEIN YQGE"/>
    <property type="match status" value="1"/>
</dbReference>
<dbReference type="Gene3D" id="3.40.1740.10">
    <property type="entry name" value="VC0467-like"/>
    <property type="match status" value="1"/>
</dbReference>
<evidence type="ECO:0000313" key="4">
    <source>
        <dbReference type="Proteomes" id="UP000554286"/>
    </source>
</evidence>
<dbReference type="Pfam" id="PF02622">
    <property type="entry name" value="DUF179"/>
    <property type="match status" value="1"/>
</dbReference>
<proteinExistence type="inferred from homology"/>
<name>A0A7W6W9R9_9PROT</name>
<evidence type="ECO:0000256" key="1">
    <source>
        <dbReference type="ARBA" id="ARBA00009600"/>
    </source>
</evidence>
<dbReference type="EMBL" id="JACIGK010000011">
    <property type="protein sequence ID" value="MBB4266209.1"/>
    <property type="molecule type" value="Genomic_DNA"/>
</dbReference>
<dbReference type="HAMAP" id="MF_00758">
    <property type="entry name" value="UPF0301"/>
    <property type="match status" value="1"/>
</dbReference>
<dbReference type="SUPFAM" id="SSF143456">
    <property type="entry name" value="VC0467-like"/>
    <property type="match status" value="1"/>
</dbReference>
<comment type="caution">
    <text evidence="3">The sequence shown here is derived from an EMBL/GenBank/DDBJ whole genome shotgun (WGS) entry which is preliminary data.</text>
</comment>
<dbReference type="GO" id="GO:0005829">
    <property type="term" value="C:cytosol"/>
    <property type="evidence" value="ECO:0007669"/>
    <property type="project" value="TreeGrafter"/>
</dbReference>
<comment type="similarity">
    <text evidence="1 2">Belongs to the UPF0301 (AlgH) family.</text>
</comment>
<reference evidence="3 4" key="1">
    <citation type="submission" date="2020-08" db="EMBL/GenBank/DDBJ databases">
        <title>Genome sequencing of Purple Non-Sulfur Bacteria from various extreme environments.</title>
        <authorList>
            <person name="Mayer M."/>
        </authorList>
    </citation>
    <scope>NUCLEOTIDE SEQUENCE [LARGE SCALE GENOMIC DNA]</scope>
    <source>
        <strain evidence="3 4">JA131</strain>
    </source>
</reference>
<sequence>MAQTFASVGASDGYLTGKCLVAMPGMSDPRFVRSVIYLCAHTAEGAMGLVINRAIPDFSFPELLGQLNILATPVCEQIAVQFGGPVESQRGFVLHSADYVHDGTLVVDEAVALTATLEVLRDIADGTGPRQTLMALGYAGWSPGQLDDELRRNVWLTVDSDPDLVFVGDLDGKYERALRRLGIDPALLSSEGGHA</sequence>